<dbReference type="GO" id="GO:0004553">
    <property type="term" value="F:hydrolase activity, hydrolyzing O-glycosyl compounds"/>
    <property type="evidence" value="ECO:0007669"/>
    <property type="project" value="InterPro"/>
</dbReference>
<evidence type="ECO:0000256" key="2">
    <source>
        <dbReference type="ARBA" id="ARBA00022801"/>
    </source>
</evidence>
<proteinExistence type="inferred from homology"/>
<dbReference type="PANTHER" id="PTHR42812:SF12">
    <property type="entry name" value="BETA-XYLOSIDASE-RELATED"/>
    <property type="match status" value="1"/>
</dbReference>
<comment type="similarity">
    <text evidence="1">Belongs to the glycosyl hydrolase 43 family.</text>
</comment>
<dbReference type="RefSeq" id="XP_022475505.1">
    <property type="nucleotide sequence ID" value="XM_022617992.1"/>
</dbReference>
<dbReference type="SUPFAM" id="SSF75005">
    <property type="entry name" value="Arabinanase/levansucrase/invertase"/>
    <property type="match status" value="1"/>
</dbReference>
<evidence type="ECO:0000313" key="5">
    <source>
        <dbReference type="Proteomes" id="UP000176998"/>
    </source>
</evidence>
<keyword evidence="3" id="KW-0326">Glycosidase</keyword>
<dbReference type="OrthoDB" id="408373at2759"/>
<evidence type="ECO:0000256" key="1">
    <source>
        <dbReference type="ARBA" id="ARBA00009865"/>
    </source>
</evidence>
<keyword evidence="5" id="KW-1185">Reference proteome</keyword>
<dbReference type="AlphaFoldDB" id="A0A1G4BAJ7"/>
<dbReference type="Proteomes" id="UP000176998">
    <property type="component" value="Unassembled WGS sequence"/>
</dbReference>
<dbReference type="EMBL" id="MJBS01000047">
    <property type="protein sequence ID" value="OHE98355.1"/>
    <property type="molecule type" value="Genomic_DNA"/>
</dbReference>
<dbReference type="GeneID" id="34559502"/>
<dbReference type="Gene3D" id="2.115.10.20">
    <property type="entry name" value="Glycosyl hydrolase domain, family 43"/>
    <property type="match status" value="1"/>
</dbReference>
<sequence length="123" mass="13926">MSTAVMPLDTGNIKVASAGLFAPTLRHHKGTFCIICTNTRHGRDIRASDNFYITTTDKWPVEWSNPISFPLNVIDPSLYLDDDGRIYVPGSWRIDRLKQPSCTRQQFEIDITTGKPLSDTREI</sequence>
<accession>A0A1G4BAJ7</accession>
<gene>
    <name evidence="4" type="ORF">CORC01_06351</name>
</gene>
<evidence type="ECO:0000313" key="4">
    <source>
        <dbReference type="EMBL" id="OHE98355.1"/>
    </source>
</evidence>
<dbReference type="Pfam" id="PF04616">
    <property type="entry name" value="Glyco_hydro_43"/>
    <property type="match status" value="1"/>
</dbReference>
<evidence type="ECO:0000256" key="3">
    <source>
        <dbReference type="ARBA" id="ARBA00023295"/>
    </source>
</evidence>
<reference evidence="4 5" key="1">
    <citation type="submission" date="2016-09" db="EMBL/GenBank/DDBJ databases">
        <authorList>
            <person name="Capua I."/>
            <person name="De Benedictis P."/>
            <person name="Joannis T."/>
            <person name="Lombin L.H."/>
            <person name="Cattoli G."/>
        </authorList>
    </citation>
    <scope>NUCLEOTIDE SEQUENCE [LARGE SCALE GENOMIC DNA]</scope>
    <source>
        <strain evidence="4 5">IMI 309357</strain>
    </source>
</reference>
<dbReference type="InterPro" id="IPR023296">
    <property type="entry name" value="Glyco_hydro_beta-prop_sf"/>
</dbReference>
<name>A0A1G4BAJ7_9PEZI</name>
<comment type="caution">
    <text evidence="4">The sequence shown here is derived from an EMBL/GenBank/DDBJ whole genome shotgun (WGS) entry which is preliminary data.</text>
</comment>
<dbReference type="InterPro" id="IPR051795">
    <property type="entry name" value="Glycosyl_Hydrlase_43"/>
</dbReference>
<protein>
    <submittedName>
        <fullName evidence="4">Xylosidase/arabinosidase</fullName>
    </submittedName>
</protein>
<dbReference type="PANTHER" id="PTHR42812">
    <property type="entry name" value="BETA-XYLOSIDASE"/>
    <property type="match status" value="1"/>
</dbReference>
<dbReference type="STRING" id="1209926.A0A1G4BAJ7"/>
<keyword evidence="2" id="KW-0378">Hydrolase</keyword>
<dbReference type="InterPro" id="IPR006710">
    <property type="entry name" value="Glyco_hydro_43"/>
</dbReference>
<organism evidence="4 5">
    <name type="scientific">Colletotrichum orchidophilum</name>
    <dbReference type="NCBI Taxonomy" id="1209926"/>
    <lineage>
        <taxon>Eukaryota</taxon>
        <taxon>Fungi</taxon>
        <taxon>Dikarya</taxon>
        <taxon>Ascomycota</taxon>
        <taxon>Pezizomycotina</taxon>
        <taxon>Sordariomycetes</taxon>
        <taxon>Hypocreomycetidae</taxon>
        <taxon>Glomerellales</taxon>
        <taxon>Glomerellaceae</taxon>
        <taxon>Colletotrichum</taxon>
    </lineage>
</organism>
<dbReference type="GO" id="GO:0005975">
    <property type="term" value="P:carbohydrate metabolic process"/>
    <property type="evidence" value="ECO:0007669"/>
    <property type="project" value="InterPro"/>
</dbReference>